<gene>
    <name evidence="3" type="ORF">MIPYR_90019</name>
</gene>
<feature type="compositionally biased region" description="Basic and acidic residues" evidence="1">
    <location>
        <begin position="180"/>
        <end position="199"/>
    </location>
</feature>
<dbReference type="Pfam" id="PF09534">
    <property type="entry name" value="Trp_oprn_chp"/>
    <property type="match status" value="1"/>
</dbReference>
<evidence type="ECO:0000256" key="2">
    <source>
        <dbReference type="SAM" id="Phobius"/>
    </source>
</evidence>
<feature type="transmembrane region" description="Helical" evidence="2">
    <location>
        <begin position="76"/>
        <end position="97"/>
    </location>
</feature>
<organism evidence="3">
    <name type="scientific">uncultured Microbacterium sp</name>
    <dbReference type="NCBI Taxonomy" id="191216"/>
    <lineage>
        <taxon>Bacteria</taxon>
        <taxon>Bacillati</taxon>
        <taxon>Actinomycetota</taxon>
        <taxon>Actinomycetes</taxon>
        <taxon>Micrococcales</taxon>
        <taxon>Microbacteriaceae</taxon>
        <taxon>Microbacterium</taxon>
        <taxon>environmental samples</taxon>
    </lineage>
</organism>
<accession>A0A1Y5PCJ7</accession>
<feature type="region of interest" description="Disordered" evidence="1">
    <location>
        <begin position="167"/>
        <end position="199"/>
    </location>
</feature>
<feature type="transmembrane region" description="Helical" evidence="2">
    <location>
        <begin position="133"/>
        <end position="155"/>
    </location>
</feature>
<keyword evidence="2" id="KW-0472">Membrane</keyword>
<sequence>MTARRARLWSVLAVILGGALALISSTQTWLDVTLRGGASETLHVPGAAALPLLAPLSLAALALGLALTIAGRVTRYVFGVLAVAIGVGLLAGAWRIVAEHPVDAVTSTIAEATGLTGTDTVRALVASLTTTPWPYIAVATALLIVAGGVLTLMTARSWGGSGRRFRTAAAPAADRPGSSRPHDAIDSWDDLSRGDDPTR</sequence>
<feature type="transmembrane region" description="Helical" evidence="2">
    <location>
        <begin position="45"/>
        <end position="69"/>
    </location>
</feature>
<dbReference type="EMBL" id="FLQR01000013">
    <property type="protein sequence ID" value="SBS75049.1"/>
    <property type="molecule type" value="Genomic_DNA"/>
</dbReference>
<keyword evidence="2" id="KW-1133">Transmembrane helix</keyword>
<protein>
    <submittedName>
        <fullName evidence="3">Trp biosynthesis associated, transmembrane protein, Oprn/Chp</fullName>
    </submittedName>
</protein>
<reference evidence="3" key="1">
    <citation type="submission" date="2016-03" db="EMBL/GenBank/DDBJ databases">
        <authorList>
            <person name="Ploux O."/>
        </authorList>
    </citation>
    <scope>NUCLEOTIDE SEQUENCE</scope>
    <source>
        <strain evidence="3">UC1</strain>
    </source>
</reference>
<dbReference type="AlphaFoldDB" id="A0A1Y5PCJ7"/>
<dbReference type="InterPro" id="IPR019051">
    <property type="entry name" value="Trp_biosyn_TM_oprn/chp"/>
</dbReference>
<proteinExistence type="predicted"/>
<evidence type="ECO:0000313" key="3">
    <source>
        <dbReference type="EMBL" id="SBS75049.1"/>
    </source>
</evidence>
<name>A0A1Y5PCJ7_9MICO</name>
<dbReference type="RefSeq" id="WP_295578197.1">
    <property type="nucleotide sequence ID" value="NZ_FLQR01000013.1"/>
</dbReference>
<evidence type="ECO:0000256" key="1">
    <source>
        <dbReference type="SAM" id="MobiDB-lite"/>
    </source>
</evidence>
<keyword evidence="2 3" id="KW-0812">Transmembrane</keyword>